<dbReference type="EMBL" id="JACEIP010000010">
    <property type="protein sequence ID" value="MBA4542890.1"/>
    <property type="molecule type" value="Genomic_DNA"/>
</dbReference>
<dbReference type="OrthoDB" id="2989795at2"/>
<sequence>MHVYELSSFLESNFDYTFFNNQFPSVQNPNIGMVRMFPTQTNSSSINRINAQCLIKNTDMQTAESKSWEIYESLRMKTGFQVGTAYVILCTASQPSFIQQMEDGCFLYSVDFQFITDQEE</sequence>
<accession>A0A7W1XA26</accession>
<keyword evidence="2" id="KW-1185">Reference proteome</keyword>
<name>A0A7W1XA26_9BACL</name>
<dbReference type="AlphaFoldDB" id="A0A7W1XA26"/>
<dbReference type="InterPro" id="IPR024411">
    <property type="entry name" value="Tail_terminator_phage"/>
</dbReference>
<proteinExistence type="predicted"/>
<organism evidence="1 2">
    <name type="scientific">Thermoactinomyces daqus</name>
    <dbReference type="NCBI Taxonomy" id="1329516"/>
    <lineage>
        <taxon>Bacteria</taxon>
        <taxon>Bacillati</taxon>
        <taxon>Bacillota</taxon>
        <taxon>Bacilli</taxon>
        <taxon>Bacillales</taxon>
        <taxon>Thermoactinomycetaceae</taxon>
        <taxon>Thermoactinomyces</taxon>
    </lineage>
</organism>
<protein>
    <submittedName>
        <fullName evidence="1">Uncharacterized protein</fullName>
    </submittedName>
</protein>
<dbReference type="Proteomes" id="UP000530514">
    <property type="component" value="Unassembled WGS sequence"/>
</dbReference>
<dbReference type="Pfam" id="PF12691">
    <property type="entry name" value="Phage_tail_terminator_6"/>
    <property type="match status" value="1"/>
</dbReference>
<dbReference type="RefSeq" id="WP_033101872.1">
    <property type="nucleotide sequence ID" value="NZ_JACEIP010000010.1"/>
</dbReference>
<gene>
    <name evidence="1" type="ORF">H1164_08245</name>
</gene>
<evidence type="ECO:0000313" key="2">
    <source>
        <dbReference type="Proteomes" id="UP000530514"/>
    </source>
</evidence>
<comment type="caution">
    <text evidence="1">The sequence shown here is derived from an EMBL/GenBank/DDBJ whole genome shotgun (WGS) entry which is preliminary data.</text>
</comment>
<reference evidence="1 2" key="1">
    <citation type="submission" date="2020-07" db="EMBL/GenBank/DDBJ databases">
        <authorList>
            <person name="Feng H."/>
        </authorList>
    </citation>
    <scope>NUCLEOTIDE SEQUENCE [LARGE SCALE GENOMIC DNA]</scope>
    <source>
        <strain evidence="2">s-11</strain>
    </source>
</reference>
<evidence type="ECO:0000313" key="1">
    <source>
        <dbReference type="EMBL" id="MBA4542890.1"/>
    </source>
</evidence>